<sequence length="317" mass="34824">MAAQPPRQRRPQGRGRQQNPSRRPRSAQPRPERERPPHNPKDLRRANSEDREKSPDIDEDVTGKELDREAASQLTSLTDTNRKWVSNHLVMAGRLVDIDPQLAFEHALAASRRGGRLGIVREAVGLTAYAAGDYAEALRELRTYRRITGDQSHLPVQADCERGLGKPQKAIELAESPEAQKLSGSVRAELAMVVSGAHQDLGDLDSSVKALEVPELDINRAFSFSPRLFSAYAEALSAVGREEEAQKWARQSHVAEKALGTGAFEDPDIMDFDDEPAELPTVKDLLGKGPVSPAEQETGEDDAVESESAPDDRSQES</sequence>
<feature type="compositionally biased region" description="Acidic residues" evidence="1">
    <location>
        <begin position="265"/>
        <end position="277"/>
    </location>
</feature>
<dbReference type="Gene3D" id="1.25.40.10">
    <property type="entry name" value="Tetratricopeptide repeat domain"/>
    <property type="match status" value="1"/>
</dbReference>
<accession>A0A917EQR8</accession>
<dbReference type="AlphaFoldDB" id="A0A917EQR8"/>
<name>A0A917EQR8_9MICC</name>
<reference evidence="2" key="1">
    <citation type="journal article" date="2014" name="Int. J. Syst. Evol. Microbiol.">
        <title>Complete genome sequence of Corynebacterium casei LMG S-19264T (=DSM 44701T), isolated from a smear-ripened cheese.</title>
        <authorList>
            <consortium name="US DOE Joint Genome Institute (JGI-PGF)"/>
            <person name="Walter F."/>
            <person name="Albersmeier A."/>
            <person name="Kalinowski J."/>
            <person name="Ruckert C."/>
        </authorList>
    </citation>
    <scope>NUCLEOTIDE SEQUENCE</scope>
    <source>
        <strain evidence="2">CGMCC 1.15388</strain>
    </source>
</reference>
<dbReference type="InterPro" id="IPR011990">
    <property type="entry name" value="TPR-like_helical_dom_sf"/>
</dbReference>
<proteinExistence type="predicted"/>
<feature type="region of interest" description="Disordered" evidence="1">
    <location>
        <begin position="1"/>
        <end position="63"/>
    </location>
</feature>
<feature type="region of interest" description="Disordered" evidence="1">
    <location>
        <begin position="261"/>
        <end position="317"/>
    </location>
</feature>
<dbReference type="Proteomes" id="UP000633136">
    <property type="component" value="Unassembled WGS sequence"/>
</dbReference>
<dbReference type="RefSeq" id="WP_194461735.1">
    <property type="nucleotide sequence ID" value="NZ_BMIS01000005.1"/>
</dbReference>
<comment type="caution">
    <text evidence="2">The sequence shown here is derived from an EMBL/GenBank/DDBJ whole genome shotgun (WGS) entry which is preliminary data.</text>
</comment>
<protein>
    <recommendedName>
        <fullName evidence="4">TPR-repeat-containing protein</fullName>
    </recommendedName>
</protein>
<reference evidence="2" key="2">
    <citation type="submission" date="2020-09" db="EMBL/GenBank/DDBJ databases">
        <authorList>
            <person name="Sun Q."/>
            <person name="Zhou Y."/>
        </authorList>
    </citation>
    <scope>NUCLEOTIDE SEQUENCE</scope>
    <source>
        <strain evidence="2">CGMCC 1.15388</strain>
    </source>
</reference>
<dbReference type="SUPFAM" id="SSF48452">
    <property type="entry name" value="TPR-like"/>
    <property type="match status" value="1"/>
</dbReference>
<evidence type="ECO:0000313" key="3">
    <source>
        <dbReference type="Proteomes" id="UP000633136"/>
    </source>
</evidence>
<feature type="compositionally biased region" description="Low complexity" evidence="1">
    <location>
        <begin position="14"/>
        <end position="29"/>
    </location>
</feature>
<evidence type="ECO:0008006" key="4">
    <source>
        <dbReference type="Google" id="ProtNLM"/>
    </source>
</evidence>
<feature type="compositionally biased region" description="Basic and acidic residues" evidence="1">
    <location>
        <begin position="30"/>
        <end position="63"/>
    </location>
</feature>
<gene>
    <name evidence="2" type="ORF">GCM10011401_13240</name>
</gene>
<organism evidence="2 3">
    <name type="scientific">Nesterenkonia cremea</name>
    <dbReference type="NCBI Taxonomy" id="1882340"/>
    <lineage>
        <taxon>Bacteria</taxon>
        <taxon>Bacillati</taxon>
        <taxon>Actinomycetota</taxon>
        <taxon>Actinomycetes</taxon>
        <taxon>Micrococcales</taxon>
        <taxon>Micrococcaceae</taxon>
        <taxon>Nesterenkonia</taxon>
    </lineage>
</organism>
<evidence type="ECO:0000256" key="1">
    <source>
        <dbReference type="SAM" id="MobiDB-lite"/>
    </source>
</evidence>
<dbReference type="EMBL" id="BMIS01000005">
    <property type="protein sequence ID" value="GGE67267.1"/>
    <property type="molecule type" value="Genomic_DNA"/>
</dbReference>
<feature type="compositionally biased region" description="Acidic residues" evidence="1">
    <location>
        <begin position="297"/>
        <end position="309"/>
    </location>
</feature>
<evidence type="ECO:0000313" key="2">
    <source>
        <dbReference type="EMBL" id="GGE67267.1"/>
    </source>
</evidence>
<keyword evidence="3" id="KW-1185">Reference proteome</keyword>